<sequence>MRSPTGPLFKGYEIIAIIIFLTGAAVVAGLNLVY</sequence>
<feature type="transmembrane region" description="Helical" evidence="1">
    <location>
        <begin position="12"/>
        <end position="33"/>
    </location>
</feature>
<dbReference type="KEGG" id="cmb:CSW64_19395"/>
<reference evidence="2 3" key="1">
    <citation type="submission" date="2017-10" db="EMBL/GenBank/DDBJ databases">
        <title>Genome sequence of Caulobacter mirabilis FWC38.</title>
        <authorList>
            <person name="Fiebig A."/>
            <person name="Crosson S."/>
        </authorList>
    </citation>
    <scope>NUCLEOTIDE SEQUENCE [LARGE SCALE GENOMIC DNA]</scope>
    <source>
        <strain evidence="2 3">FWC 38</strain>
    </source>
</reference>
<accession>A0A2D2B2F9</accession>
<dbReference type="EMBL" id="CP024201">
    <property type="protein sequence ID" value="ATQ44396.1"/>
    <property type="molecule type" value="Genomic_DNA"/>
</dbReference>
<keyword evidence="1" id="KW-0472">Membrane</keyword>
<dbReference type="AlphaFoldDB" id="A0A2D2B2F9"/>
<name>A0A2D2B2F9_9CAUL</name>
<keyword evidence="3" id="KW-1185">Reference proteome</keyword>
<evidence type="ECO:0000256" key="1">
    <source>
        <dbReference type="SAM" id="Phobius"/>
    </source>
</evidence>
<protein>
    <submittedName>
        <fullName evidence="2">Uncharacterized protein</fullName>
    </submittedName>
</protein>
<organism evidence="2 3">
    <name type="scientific">Caulobacter mirabilis</name>
    <dbReference type="NCBI Taxonomy" id="69666"/>
    <lineage>
        <taxon>Bacteria</taxon>
        <taxon>Pseudomonadati</taxon>
        <taxon>Pseudomonadota</taxon>
        <taxon>Alphaproteobacteria</taxon>
        <taxon>Caulobacterales</taxon>
        <taxon>Caulobacteraceae</taxon>
        <taxon>Caulobacter</taxon>
    </lineage>
</organism>
<proteinExistence type="predicted"/>
<keyword evidence="1" id="KW-1133">Transmembrane helix</keyword>
<evidence type="ECO:0000313" key="3">
    <source>
        <dbReference type="Proteomes" id="UP000228945"/>
    </source>
</evidence>
<gene>
    <name evidence="2" type="ORF">CSW64_19395</name>
</gene>
<dbReference type="Proteomes" id="UP000228945">
    <property type="component" value="Chromosome"/>
</dbReference>
<keyword evidence="1" id="KW-0812">Transmembrane</keyword>
<evidence type="ECO:0000313" key="2">
    <source>
        <dbReference type="EMBL" id="ATQ44396.1"/>
    </source>
</evidence>